<organism evidence="2 3">
    <name type="scientific">Diplodia intermedia</name>
    <dbReference type="NCBI Taxonomy" id="856260"/>
    <lineage>
        <taxon>Eukaryota</taxon>
        <taxon>Fungi</taxon>
        <taxon>Dikarya</taxon>
        <taxon>Ascomycota</taxon>
        <taxon>Pezizomycotina</taxon>
        <taxon>Dothideomycetes</taxon>
        <taxon>Dothideomycetes incertae sedis</taxon>
        <taxon>Botryosphaeriales</taxon>
        <taxon>Botryosphaeriaceae</taxon>
        <taxon>Diplodia</taxon>
    </lineage>
</organism>
<proteinExistence type="predicted"/>
<comment type="caution">
    <text evidence="2">The sequence shown here is derived from an EMBL/GenBank/DDBJ whole genome shotgun (WGS) entry which is preliminary data.</text>
</comment>
<evidence type="ECO:0000256" key="1">
    <source>
        <dbReference type="SAM" id="MobiDB-lite"/>
    </source>
</evidence>
<feature type="region of interest" description="Disordered" evidence="1">
    <location>
        <begin position="177"/>
        <end position="207"/>
    </location>
</feature>
<feature type="region of interest" description="Disordered" evidence="1">
    <location>
        <begin position="358"/>
        <end position="410"/>
    </location>
</feature>
<accession>A0ABR3TBU2</accession>
<feature type="compositionally biased region" description="Acidic residues" evidence="1">
    <location>
        <begin position="398"/>
        <end position="410"/>
    </location>
</feature>
<sequence>MSDDDFSGFIDWTEYDNDERPVYTPVDEQPAGELWVPDLMEFESTYQPINPERNYASAFEPFELDPSLDPPFESTYQPINPERNDAPAFPPTAFVIDPSLDPTFDSTYQPINPERNDASASEPFVFDPTSEPLDEVPEWYHDLRAFNDPSWEPAGVDHEPSFFNSWVEDPSSITLPHTPSPPPTPAIPIRRDGVPTTTTTSNTEEDECNARNFHARTRACKAVWDLLARATDPAPPRAHVEAARAAYFRARADEQNRLDGDSSSSSIRDDDGTVEAGIVVAHSRVWDWHMRRRLQRLRLQKEPKTVTFADDVQDAPGRPAEAFGQSGECYVPGRWEGDWLDTSGMKVPFGVFYADEMEDGSEDDSEDETEDDPKDEVEDEVDADADIESEIESKIESEVEPEVESEVEPEVEVKAKVKAKSKRLKAQKLSKKE</sequence>
<evidence type="ECO:0000313" key="3">
    <source>
        <dbReference type="Proteomes" id="UP001521184"/>
    </source>
</evidence>
<dbReference type="Proteomes" id="UP001521184">
    <property type="component" value="Unassembled WGS sequence"/>
</dbReference>
<protein>
    <submittedName>
        <fullName evidence="2">Uncharacterized protein</fullName>
    </submittedName>
</protein>
<keyword evidence="3" id="KW-1185">Reference proteome</keyword>
<gene>
    <name evidence="2" type="ORF">SLS58_009620</name>
</gene>
<feature type="compositionally biased region" description="Acidic residues" evidence="1">
    <location>
        <begin position="358"/>
        <end position="390"/>
    </location>
</feature>
<reference evidence="2 3" key="1">
    <citation type="journal article" date="2023" name="Plant Dis.">
        <title>First Report of Diplodia intermedia Causing Canker and Dieback Diseases on Apple Trees in Canada.</title>
        <authorList>
            <person name="Ellouze W."/>
            <person name="Ilyukhin E."/>
            <person name="Sulman M."/>
            <person name="Ali S."/>
        </authorList>
    </citation>
    <scope>NUCLEOTIDE SEQUENCE [LARGE SCALE GENOMIC DNA]</scope>
    <source>
        <strain evidence="2 3">M45-28</strain>
    </source>
</reference>
<name>A0ABR3TBU2_9PEZI</name>
<dbReference type="EMBL" id="JAKEKT020000096">
    <property type="protein sequence ID" value="KAL1636781.1"/>
    <property type="molecule type" value="Genomic_DNA"/>
</dbReference>
<evidence type="ECO:0000313" key="2">
    <source>
        <dbReference type="EMBL" id="KAL1636781.1"/>
    </source>
</evidence>